<evidence type="ECO:0008006" key="5">
    <source>
        <dbReference type="Google" id="ProtNLM"/>
    </source>
</evidence>
<dbReference type="OrthoDB" id="10248475at2759"/>
<dbReference type="InterPro" id="IPR052419">
    <property type="entry name" value="5_3-deoxyribonucleotidase-like"/>
</dbReference>
<dbReference type="Gene3D" id="3.40.50.1000">
    <property type="entry name" value="HAD superfamily/HAD-like"/>
    <property type="match status" value="1"/>
</dbReference>
<accession>A0A4V1M367</accession>
<dbReference type="InterPro" id="IPR023214">
    <property type="entry name" value="HAD_sf"/>
</dbReference>
<keyword evidence="4" id="KW-1185">Reference proteome</keyword>
<dbReference type="SUPFAM" id="SSF56784">
    <property type="entry name" value="HAD-like"/>
    <property type="match status" value="1"/>
</dbReference>
<dbReference type="EMBL" id="SDIL01000120">
    <property type="protein sequence ID" value="RXK35810.1"/>
    <property type="molecule type" value="Genomic_DNA"/>
</dbReference>
<dbReference type="InParanoid" id="A0A4V1M367"/>
<dbReference type="VEuPathDB" id="FungiDB:TREMEDRAFT_34170"/>
<feature type="active site" description="Proton donor" evidence="1">
    <location>
        <position position="28"/>
    </location>
</feature>
<gene>
    <name evidence="3" type="ORF">M231_06904</name>
</gene>
<comment type="caution">
    <text evidence="3">The sequence shown here is derived from an EMBL/GenBank/DDBJ whole genome shotgun (WGS) entry which is preliminary data.</text>
</comment>
<dbReference type="AlphaFoldDB" id="A0A4V1M367"/>
<dbReference type="STRING" id="5217.A0A4V1M367"/>
<dbReference type="InterPro" id="IPR010708">
    <property type="entry name" value="5'(3')-deoxyribonucleotidase"/>
</dbReference>
<protein>
    <recommendedName>
        <fullName evidence="5">HAD hydrolase, family IA</fullName>
    </recommendedName>
</protein>
<dbReference type="Pfam" id="PF06941">
    <property type="entry name" value="NT5C"/>
    <property type="match status" value="1"/>
</dbReference>
<evidence type="ECO:0000313" key="3">
    <source>
        <dbReference type="EMBL" id="RXK35810.1"/>
    </source>
</evidence>
<sequence>MMTTVNVADGWETPKAGPSKGTIAVDMDDVLSQTNATIVEMHNAFYDVQPPITLDDFKKYLYWNNRGWGTPQETIRMVKELEAAGLYARSLPVKGAKEGLERLKEMGYRLVIITARDEAQREGTEDWLAEHLPDRAFTHLAPTREEHEGHAAHKAVVSHKKRTKAEVVHQTGALFLIDDSAENAADAAGANPPVQVLLFGDYPWNNVVWPSKSGRPKGINGQDDSSKPQEEGEKGVEELTYVEREERGLQEEFEKKRLKAIEIGWTPDGVERVKDWKEVVNWVKEWEKRRKSL</sequence>
<dbReference type="Proteomes" id="UP000289152">
    <property type="component" value="Unassembled WGS sequence"/>
</dbReference>
<organism evidence="3 4">
    <name type="scientific">Tremella mesenterica</name>
    <name type="common">Jelly fungus</name>
    <dbReference type="NCBI Taxonomy" id="5217"/>
    <lineage>
        <taxon>Eukaryota</taxon>
        <taxon>Fungi</taxon>
        <taxon>Dikarya</taxon>
        <taxon>Basidiomycota</taxon>
        <taxon>Agaricomycotina</taxon>
        <taxon>Tremellomycetes</taxon>
        <taxon>Tremellales</taxon>
        <taxon>Tremellaceae</taxon>
        <taxon>Tremella</taxon>
    </lineage>
</organism>
<evidence type="ECO:0000313" key="4">
    <source>
        <dbReference type="Proteomes" id="UP000289152"/>
    </source>
</evidence>
<feature type="active site" description="Nucleophile" evidence="1">
    <location>
        <position position="26"/>
    </location>
</feature>
<dbReference type="PANTHER" id="PTHR35134">
    <property type="entry name" value="NUCLEOTIDASE YQFW-RELATED"/>
    <property type="match status" value="1"/>
</dbReference>
<reference evidence="3 4" key="1">
    <citation type="submission" date="2016-06" db="EMBL/GenBank/DDBJ databases">
        <title>Evolution of pathogenesis and genome organization in the Tremellales.</title>
        <authorList>
            <person name="Cuomo C."/>
            <person name="Litvintseva A."/>
            <person name="Heitman J."/>
            <person name="Chen Y."/>
            <person name="Sun S."/>
            <person name="Springer D."/>
            <person name="Dromer F."/>
            <person name="Young S."/>
            <person name="Zeng Q."/>
            <person name="Chapman S."/>
            <person name="Gujja S."/>
            <person name="Saif S."/>
            <person name="Birren B."/>
        </authorList>
    </citation>
    <scope>NUCLEOTIDE SEQUENCE [LARGE SCALE GENOMIC DNA]</scope>
    <source>
        <strain evidence="3 4">ATCC 28783</strain>
    </source>
</reference>
<name>A0A4V1M367_TREME</name>
<feature type="compositionally biased region" description="Basic and acidic residues" evidence="2">
    <location>
        <begin position="224"/>
        <end position="241"/>
    </location>
</feature>
<dbReference type="PANTHER" id="PTHR35134:SF2">
    <property type="entry name" value="NUCLEOTIDASE YQFW-RELATED"/>
    <property type="match status" value="1"/>
</dbReference>
<feature type="region of interest" description="Disordered" evidence="2">
    <location>
        <begin position="213"/>
        <end position="241"/>
    </location>
</feature>
<evidence type="ECO:0000256" key="1">
    <source>
        <dbReference type="PIRSR" id="PIRSR610708-1"/>
    </source>
</evidence>
<dbReference type="GO" id="GO:0009264">
    <property type="term" value="P:deoxyribonucleotide catabolic process"/>
    <property type="evidence" value="ECO:0007669"/>
    <property type="project" value="InterPro"/>
</dbReference>
<proteinExistence type="predicted"/>
<evidence type="ECO:0000256" key="2">
    <source>
        <dbReference type="SAM" id="MobiDB-lite"/>
    </source>
</evidence>
<dbReference type="GO" id="GO:0008253">
    <property type="term" value="F:5'-nucleotidase activity"/>
    <property type="evidence" value="ECO:0007669"/>
    <property type="project" value="InterPro"/>
</dbReference>
<dbReference type="InterPro" id="IPR036412">
    <property type="entry name" value="HAD-like_sf"/>
</dbReference>